<dbReference type="PRINTS" id="PR00080">
    <property type="entry name" value="SDRFAMILY"/>
</dbReference>
<evidence type="ECO:0000256" key="3">
    <source>
        <dbReference type="ARBA" id="ARBA00023002"/>
    </source>
</evidence>
<dbReference type="PANTHER" id="PTHR48107:SF16">
    <property type="entry name" value="NADPH-DEPENDENT ALDEHYDE REDUCTASE 1, CHLOROPLASTIC"/>
    <property type="match status" value="1"/>
</dbReference>
<dbReference type="Proteomes" id="UP000033140">
    <property type="component" value="Unassembled WGS sequence"/>
</dbReference>
<dbReference type="EMBL" id="BACD03000080">
    <property type="protein sequence ID" value="GAO52686.1"/>
    <property type="molecule type" value="Genomic_DNA"/>
</dbReference>
<comment type="caution">
    <text evidence="5">The sequence shown here is derived from an EMBL/GenBank/DDBJ whole genome shotgun (WGS) entry which is preliminary data.</text>
</comment>
<accession>A0A0E9NSN1</accession>
<evidence type="ECO:0000256" key="1">
    <source>
        <dbReference type="ARBA" id="ARBA00006484"/>
    </source>
</evidence>
<protein>
    <submittedName>
        <fullName evidence="5">Uncharacterized protein</fullName>
    </submittedName>
</protein>
<evidence type="ECO:0000256" key="2">
    <source>
        <dbReference type="ARBA" id="ARBA00022857"/>
    </source>
</evidence>
<dbReference type="STRING" id="698492.A0A0E9NSN1"/>
<dbReference type="InterPro" id="IPR002347">
    <property type="entry name" value="SDR_fam"/>
</dbReference>
<sequence length="384" mass="40996">MALASCTCMRTHRRPGKCRNEATQFSREIQSTIKSANFASWATLSFSFLLLDQIHNQTTIMSGPLDTVKDFASSLTGQATASTEKGEFSKPSEFPTETQRGRGVGLQSDMKKQPATNLQEAEDGFTHYKAAGKLAGKSALVTGGDSGIGRSVAVMYAMEGAHVAIIYLPEEEQDAQETSRLCQKFGGKPAICKPCDIRSETEVNTTIASIISAFGGTLDILVNNASVMYDTKALTDISTDQFDRTVKTNVYGTFFVTRAALPSIPKGGNIIVTVSQVAYSGSPTLLDYSMTKGAGVAFVRSLSQNLLEKGIRVNGVAPGPVWTPLQPAAMDEETLSEWHKSPAPMGRIGQPSELGPAYVFLASQDGSFISGQTIHVNGGKVVNS</sequence>
<dbReference type="PROSITE" id="PS00061">
    <property type="entry name" value="ADH_SHORT"/>
    <property type="match status" value="1"/>
</dbReference>
<gene>
    <name evidence="5" type="ORF">G7K_6757-t1</name>
</gene>
<evidence type="ECO:0000313" key="6">
    <source>
        <dbReference type="Proteomes" id="UP000033140"/>
    </source>
</evidence>
<proteinExistence type="inferred from homology"/>
<dbReference type="Gene3D" id="3.40.50.720">
    <property type="entry name" value="NAD(P)-binding Rossmann-like Domain"/>
    <property type="match status" value="1"/>
</dbReference>
<name>A0A0E9NSN1_SAICN</name>
<dbReference type="Pfam" id="PF13561">
    <property type="entry name" value="adh_short_C2"/>
    <property type="match status" value="1"/>
</dbReference>
<dbReference type="PANTHER" id="PTHR48107">
    <property type="entry name" value="NADPH-DEPENDENT ALDEHYDE REDUCTASE-LIKE PROTEIN, CHLOROPLASTIC-RELATED"/>
    <property type="match status" value="1"/>
</dbReference>
<organism evidence="5 6">
    <name type="scientific">Saitoella complicata (strain BCRC 22490 / CBS 7301 / JCM 7358 / NBRC 10748 / NRRL Y-17804)</name>
    <dbReference type="NCBI Taxonomy" id="698492"/>
    <lineage>
        <taxon>Eukaryota</taxon>
        <taxon>Fungi</taxon>
        <taxon>Dikarya</taxon>
        <taxon>Ascomycota</taxon>
        <taxon>Taphrinomycotina</taxon>
        <taxon>Taphrinomycotina incertae sedis</taxon>
        <taxon>Saitoella</taxon>
    </lineage>
</organism>
<reference evidence="5 6" key="3">
    <citation type="journal article" date="2015" name="Genome Announc.">
        <title>Draft Genome Sequence of the Archiascomycetous Yeast Saitoella complicata.</title>
        <authorList>
            <person name="Yamauchi K."/>
            <person name="Kondo S."/>
            <person name="Hamamoto M."/>
            <person name="Takahashi Y."/>
            <person name="Ogura Y."/>
            <person name="Hayashi T."/>
            <person name="Nishida H."/>
        </authorList>
    </citation>
    <scope>NUCLEOTIDE SEQUENCE [LARGE SCALE GENOMIC DNA]</scope>
    <source>
        <strain evidence="5 6">NRRL Y-17804</strain>
    </source>
</reference>
<comment type="similarity">
    <text evidence="1">Belongs to the short-chain dehydrogenases/reductases (SDR) family.</text>
</comment>
<evidence type="ECO:0000313" key="5">
    <source>
        <dbReference type="EMBL" id="GAO52686.1"/>
    </source>
</evidence>
<dbReference type="SUPFAM" id="SSF51735">
    <property type="entry name" value="NAD(P)-binding Rossmann-fold domains"/>
    <property type="match status" value="1"/>
</dbReference>
<dbReference type="PRINTS" id="PR00081">
    <property type="entry name" value="GDHRDH"/>
</dbReference>
<dbReference type="InterPro" id="IPR020904">
    <property type="entry name" value="Sc_DH/Rdtase_CS"/>
</dbReference>
<keyword evidence="2" id="KW-0521">NADP</keyword>
<keyword evidence="3" id="KW-0560">Oxidoreductase</keyword>
<dbReference type="OMA" id="VFSQFFM"/>
<reference evidence="5 6" key="2">
    <citation type="journal article" date="2014" name="J. Gen. Appl. Microbiol.">
        <title>The early diverging ascomycetous budding yeast Saitoella complicata has three histone deacetylases belonging to the Clr6, Hos2, and Rpd3 lineages.</title>
        <authorList>
            <person name="Nishida H."/>
            <person name="Matsumoto T."/>
            <person name="Kondo S."/>
            <person name="Hamamoto M."/>
            <person name="Yoshikawa H."/>
        </authorList>
    </citation>
    <scope>NUCLEOTIDE SEQUENCE [LARGE SCALE GENOMIC DNA]</scope>
    <source>
        <strain evidence="5 6">NRRL Y-17804</strain>
    </source>
</reference>
<evidence type="ECO:0000256" key="4">
    <source>
        <dbReference type="SAM" id="MobiDB-lite"/>
    </source>
</evidence>
<dbReference type="GO" id="GO:0016614">
    <property type="term" value="F:oxidoreductase activity, acting on CH-OH group of donors"/>
    <property type="evidence" value="ECO:0007669"/>
    <property type="project" value="UniProtKB-ARBA"/>
</dbReference>
<dbReference type="AlphaFoldDB" id="A0A0E9NSN1"/>
<keyword evidence="6" id="KW-1185">Reference proteome</keyword>
<reference evidence="5 6" key="1">
    <citation type="journal article" date="2011" name="J. Gen. Appl. Microbiol.">
        <title>Draft genome sequencing of the enigmatic yeast Saitoella complicata.</title>
        <authorList>
            <person name="Nishida H."/>
            <person name="Hamamoto M."/>
            <person name="Sugiyama J."/>
        </authorList>
    </citation>
    <scope>NUCLEOTIDE SEQUENCE [LARGE SCALE GENOMIC DNA]</scope>
    <source>
        <strain evidence="5 6">NRRL Y-17804</strain>
    </source>
</reference>
<dbReference type="InterPro" id="IPR036291">
    <property type="entry name" value="NAD(P)-bd_dom_sf"/>
</dbReference>
<dbReference type="FunFam" id="3.40.50.720:FF:000084">
    <property type="entry name" value="Short-chain dehydrogenase reductase"/>
    <property type="match status" value="1"/>
</dbReference>
<feature type="region of interest" description="Disordered" evidence="4">
    <location>
        <begin position="79"/>
        <end position="111"/>
    </location>
</feature>